<feature type="domain" description="HTH lacI-type" evidence="6">
    <location>
        <begin position="23"/>
        <end position="77"/>
    </location>
</feature>
<feature type="compositionally biased region" description="Polar residues" evidence="5">
    <location>
        <begin position="1"/>
        <end position="15"/>
    </location>
</feature>
<dbReference type="CDD" id="cd01392">
    <property type="entry name" value="HTH_LacI"/>
    <property type="match status" value="1"/>
</dbReference>
<dbReference type="SUPFAM" id="SSF53822">
    <property type="entry name" value="Periplasmic binding protein-like I"/>
    <property type="match status" value="1"/>
</dbReference>
<evidence type="ECO:0000256" key="1">
    <source>
        <dbReference type="ARBA" id="ARBA00022491"/>
    </source>
</evidence>
<dbReference type="OrthoDB" id="37081at2"/>
<dbReference type="EMBL" id="QTUC01000001">
    <property type="protein sequence ID" value="REF36441.1"/>
    <property type="molecule type" value="Genomic_DNA"/>
</dbReference>
<dbReference type="Pfam" id="PF00356">
    <property type="entry name" value="LacI"/>
    <property type="match status" value="1"/>
</dbReference>
<keyword evidence="2" id="KW-0805">Transcription regulation</keyword>
<evidence type="ECO:0000313" key="8">
    <source>
        <dbReference type="Proteomes" id="UP000256485"/>
    </source>
</evidence>
<dbReference type="PANTHER" id="PTHR30146:SF148">
    <property type="entry name" value="HTH-TYPE TRANSCRIPTIONAL REPRESSOR PURR-RELATED"/>
    <property type="match status" value="1"/>
</dbReference>
<dbReference type="Gene3D" id="3.40.50.2300">
    <property type="match status" value="2"/>
</dbReference>
<dbReference type="PROSITE" id="PS00356">
    <property type="entry name" value="HTH_LACI_1"/>
    <property type="match status" value="1"/>
</dbReference>
<sequence length="360" mass="38675">MAQADQVSDAPQQSERGPVPARATLFDVALRAGVSRSTASRALTGRGYAAPEVKERVRKAAEELGYVPDANARGLKARRTATVGLLVSDLRNPFYAEVAAGAGGVLRQEGYTIVLVDDAGSDVEEMAAARTFLAMRVAGVLLTPVSKAASQFVLRHGVPVVEIDRQFCRGECDAVLVDNVTAARELTRHLLELGHRRITMVVDEIDWTSSAGRAKGYRQALVQAGRPVGDEAILCCGFDQARIEKEVAALLSSRRRPTAVFAANNLVAAAVWRQAKALGLRIPEDLSFVAFDDSPWMSMVEPGITTAGQPAAELGARAATVLLSRIAKPGRPRTTRLDCPLIMRGSTARPARRTRQTRPT</sequence>
<keyword evidence="1" id="KW-0678">Repressor</keyword>
<evidence type="ECO:0000256" key="5">
    <source>
        <dbReference type="SAM" id="MobiDB-lite"/>
    </source>
</evidence>
<dbReference type="GO" id="GO:0000976">
    <property type="term" value="F:transcription cis-regulatory region binding"/>
    <property type="evidence" value="ECO:0007669"/>
    <property type="project" value="TreeGrafter"/>
</dbReference>
<gene>
    <name evidence="7" type="ORF">DFJ64_1849</name>
</gene>
<reference evidence="7 8" key="1">
    <citation type="submission" date="2018-08" db="EMBL/GenBank/DDBJ databases">
        <title>Sequencing the genomes of 1000 actinobacteria strains.</title>
        <authorList>
            <person name="Klenk H.-P."/>
        </authorList>
    </citation>
    <scope>NUCLEOTIDE SEQUENCE [LARGE SCALE GENOMIC DNA]</scope>
    <source>
        <strain evidence="7 8">DSM 22891</strain>
    </source>
</reference>
<dbReference type="PANTHER" id="PTHR30146">
    <property type="entry name" value="LACI-RELATED TRANSCRIPTIONAL REPRESSOR"/>
    <property type="match status" value="1"/>
</dbReference>
<evidence type="ECO:0000259" key="6">
    <source>
        <dbReference type="PROSITE" id="PS50932"/>
    </source>
</evidence>
<dbReference type="InterPro" id="IPR028082">
    <property type="entry name" value="Peripla_BP_I"/>
</dbReference>
<dbReference type="SUPFAM" id="SSF47413">
    <property type="entry name" value="lambda repressor-like DNA-binding domains"/>
    <property type="match status" value="1"/>
</dbReference>
<dbReference type="GO" id="GO:0003700">
    <property type="term" value="F:DNA-binding transcription factor activity"/>
    <property type="evidence" value="ECO:0007669"/>
    <property type="project" value="TreeGrafter"/>
</dbReference>
<dbReference type="InterPro" id="IPR000843">
    <property type="entry name" value="HTH_LacI"/>
</dbReference>
<keyword evidence="8" id="KW-1185">Reference proteome</keyword>
<dbReference type="Proteomes" id="UP000256485">
    <property type="component" value="Unassembled WGS sequence"/>
</dbReference>
<feature type="region of interest" description="Disordered" evidence="5">
    <location>
        <begin position="1"/>
        <end position="21"/>
    </location>
</feature>
<dbReference type="RefSeq" id="WP_115850078.1">
    <property type="nucleotide sequence ID" value="NZ_QTUC01000001.1"/>
</dbReference>
<evidence type="ECO:0000313" key="7">
    <source>
        <dbReference type="EMBL" id="REF36441.1"/>
    </source>
</evidence>
<dbReference type="PROSITE" id="PS50932">
    <property type="entry name" value="HTH_LACI_2"/>
    <property type="match status" value="1"/>
</dbReference>
<name>A0A3D9VGI9_THECX</name>
<dbReference type="InterPro" id="IPR046335">
    <property type="entry name" value="LacI/GalR-like_sensor"/>
</dbReference>
<comment type="caution">
    <text evidence="7">The sequence shown here is derived from an EMBL/GenBank/DDBJ whole genome shotgun (WGS) entry which is preliminary data.</text>
</comment>
<dbReference type="Pfam" id="PF13377">
    <property type="entry name" value="Peripla_BP_3"/>
    <property type="match status" value="1"/>
</dbReference>
<dbReference type="AlphaFoldDB" id="A0A3D9VGI9"/>
<keyword evidence="3" id="KW-0238">DNA-binding</keyword>
<protein>
    <submittedName>
        <fullName evidence="7">LacI family transcriptional regulator</fullName>
    </submittedName>
</protein>
<accession>A0A3D9VGI9</accession>
<dbReference type="CDD" id="cd06285">
    <property type="entry name" value="PBP1_LacI-like"/>
    <property type="match status" value="1"/>
</dbReference>
<organism evidence="7 8">
    <name type="scientific">Thermasporomyces composti</name>
    <dbReference type="NCBI Taxonomy" id="696763"/>
    <lineage>
        <taxon>Bacteria</taxon>
        <taxon>Bacillati</taxon>
        <taxon>Actinomycetota</taxon>
        <taxon>Actinomycetes</taxon>
        <taxon>Propionibacteriales</taxon>
        <taxon>Nocardioidaceae</taxon>
        <taxon>Thermasporomyces</taxon>
    </lineage>
</organism>
<evidence type="ECO:0000256" key="3">
    <source>
        <dbReference type="ARBA" id="ARBA00023125"/>
    </source>
</evidence>
<evidence type="ECO:0000256" key="2">
    <source>
        <dbReference type="ARBA" id="ARBA00023015"/>
    </source>
</evidence>
<evidence type="ECO:0000256" key="4">
    <source>
        <dbReference type="ARBA" id="ARBA00023163"/>
    </source>
</evidence>
<dbReference type="InterPro" id="IPR010982">
    <property type="entry name" value="Lambda_DNA-bd_dom_sf"/>
</dbReference>
<dbReference type="SMART" id="SM00354">
    <property type="entry name" value="HTH_LACI"/>
    <property type="match status" value="1"/>
</dbReference>
<proteinExistence type="predicted"/>
<keyword evidence="4" id="KW-0804">Transcription</keyword>
<dbReference type="Gene3D" id="1.10.260.40">
    <property type="entry name" value="lambda repressor-like DNA-binding domains"/>
    <property type="match status" value="1"/>
</dbReference>